<reference evidence="2 3" key="1">
    <citation type="submission" date="2019-05" db="EMBL/GenBank/DDBJ databases">
        <title>Arcobacter cibarius and Arcobacter thereius providing challenges in identification an antibiotic susceptibility and Quinolone resistance.</title>
        <authorList>
            <person name="Busch A."/>
            <person name="Hanel I."/>
            <person name="Hotzel H."/>
            <person name="Tomaso H."/>
        </authorList>
    </citation>
    <scope>NUCLEOTIDE SEQUENCE [LARGE SCALE GENOMIC DNA]</scope>
    <source>
        <strain evidence="2 3">16CS0831-2</strain>
    </source>
</reference>
<dbReference type="STRING" id="1442598.GCA_000522465_01160"/>
<proteinExistence type="predicted"/>
<gene>
    <name evidence="1" type="ORF">ACBT_1072</name>
    <name evidence="2" type="ORF">FE247_07240</name>
</gene>
<dbReference type="RefSeq" id="WP_024775279.1">
    <property type="nucleotide sequence ID" value="NZ_CP043857.1"/>
</dbReference>
<dbReference type="EMBL" id="CP054051">
    <property type="protein sequence ID" value="QKJ26984.1"/>
    <property type="molecule type" value="Genomic_DNA"/>
</dbReference>
<accession>A0A5J6RFI0</accession>
<sequence>MEYFLALIVAGFFTFLYLYFKNKNNFVEKPKAMKKDEIIKAYEEELKQILASCSGNKALEIEKKVQFLKKVNHELSMNIFFDKDESKQILQNLSKMECV</sequence>
<dbReference type="OrthoDB" id="5348215at2"/>
<dbReference type="KEGG" id="acib:ACBT_1072"/>
<dbReference type="Proteomes" id="UP000305417">
    <property type="component" value="Unassembled WGS sequence"/>
</dbReference>
<dbReference type="AlphaFoldDB" id="A0A5J6RFI0"/>
<keyword evidence="3" id="KW-1185">Reference proteome</keyword>
<evidence type="ECO:0000313" key="1">
    <source>
        <dbReference type="EMBL" id="QKJ26984.1"/>
    </source>
</evidence>
<dbReference type="Proteomes" id="UP000509513">
    <property type="component" value="Chromosome"/>
</dbReference>
<protein>
    <submittedName>
        <fullName evidence="1">Uncharacterized protein</fullName>
    </submittedName>
</protein>
<dbReference type="EMBL" id="VBUC01000015">
    <property type="protein sequence ID" value="TLS98516.1"/>
    <property type="molecule type" value="Genomic_DNA"/>
</dbReference>
<organism evidence="1 4">
    <name type="scientific">Aliarcobacter cibarius</name>
    <dbReference type="NCBI Taxonomy" id="255507"/>
    <lineage>
        <taxon>Bacteria</taxon>
        <taxon>Pseudomonadati</taxon>
        <taxon>Campylobacterota</taxon>
        <taxon>Epsilonproteobacteria</taxon>
        <taxon>Campylobacterales</taxon>
        <taxon>Arcobacteraceae</taxon>
        <taxon>Aliarcobacter</taxon>
    </lineage>
</organism>
<evidence type="ECO:0000313" key="3">
    <source>
        <dbReference type="Proteomes" id="UP000305417"/>
    </source>
</evidence>
<name>A0A5J6RFI0_9BACT</name>
<evidence type="ECO:0000313" key="2">
    <source>
        <dbReference type="EMBL" id="TLS98516.1"/>
    </source>
</evidence>
<reference evidence="1 4" key="2">
    <citation type="submission" date="2020-05" db="EMBL/GenBank/DDBJ databases">
        <title>Complete genome sequencing of Campylobacter and Arcobacter type strains.</title>
        <authorList>
            <person name="Miller W.G."/>
            <person name="Yee E."/>
        </authorList>
    </citation>
    <scope>NUCLEOTIDE SEQUENCE [LARGE SCALE GENOMIC DNA]</scope>
    <source>
        <strain evidence="1 4">LMG 21996</strain>
    </source>
</reference>
<evidence type="ECO:0000313" key="4">
    <source>
        <dbReference type="Proteomes" id="UP000509513"/>
    </source>
</evidence>